<dbReference type="EMBL" id="FMVM01000015">
    <property type="protein sequence ID" value="SCY99924.1"/>
    <property type="molecule type" value="Genomic_DNA"/>
</dbReference>
<feature type="signal peptide" evidence="1">
    <location>
        <begin position="1"/>
        <end position="24"/>
    </location>
</feature>
<gene>
    <name evidence="2" type="ORF">SAMN05720606_11541</name>
</gene>
<proteinExistence type="predicted"/>
<reference evidence="3" key="1">
    <citation type="submission" date="2016-10" db="EMBL/GenBank/DDBJ databases">
        <authorList>
            <person name="Varghese N."/>
            <person name="Submissions S."/>
        </authorList>
    </citation>
    <scope>NUCLEOTIDE SEQUENCE [LARGE SCALE GENOMIC DNA]</scope>
    <source>
        <strain evidence="3">BL9</strain>
    </source>
</reference>
<keyword evidence="3" id="KW-1185">Reference proteome</keyword>
<sequence>MRKLAFSFLTLLLTFSILSIDVYASDVKYSEQELNEILIDSGMPEYEVNAYDFDLKETIVKNSGENLEYVTSSTQSFIRNEETGELINTSNIITPLAAIPRSDLIFRITVFNGATSSQKQIYGNFEWLTTGKGPSQGPSGIKDDRFSIAIPAGWEIQSGSYGADMYKSFFNISNATWLGWVNDGTNGFANGGKPASDGYSLYGASWELTPANINYRYKGTTWFTMRKVNSSAVNRAIVSYMEAKSNPLGQFGVSLAWKALEVTYTPTSGSVNTANQDITWK</sequence>
<organism evidence="2 3">
    <name type="scientific">Paenibacillus polysaccharolyticus</name>
    <dbReference type="NCBI Taxonomy" id="582692"/>
    <lineage>
        <taxon>Bacteria</taxon>
        <taxon>Bacillati</taxon>
        <taxon>Bacillota</taxon>
        <taxon>Bacilli</taxon>
        <taxon>Bacillales</taxon>
        <taxon>Paenibacillaceae</taxon>
        <taxon>Paenibacillus</taxon>
    </lineage>
</organism>
<dbReference type="Proteomes" id="UP000198538">
    <property type="component" value="Unassembled WGS sequence"/>
</dbReference>
<accession>A0A1G5KHQ1</accession>
<dbReference type="AlphaFoldDB" id="A0A1G5KHQ1"/>
<feature type="chain" id="PRO_5011654533" evidence="1">
    <location>
        <begin position="25"/>
        <end position="281"/>
    </location>
</feature>
<evidence type="ECO:0000256" key="1">
    <source>
        <dbReference type="SAM" id="SignalP"/>
    </source>
</evidence>
<evidence type="ECO:0000313" key="2">
    <source>
        <dbReference type="EMBL" id="SCY99924.1"/>
    </source>
</evidence>
<keyword evidence="1" id="KW-0732">Signal</keyword>
<dbReference type="RefSeq" id="WP_090923473.1">
    <property type="nucleotide sequence ID" value="NZ_FMVM01000015.1"/>
</dbReference>
<evidence type="ECO:0000313" key="3">
    <source>
        <dbReference type="Proteomes" id="UP000198538"/>
    </source>
</evidence>
<name>A0A1G5KHQ1_9BACL</name>
<protein>
    <submittedName>
        <fullName evidence="2">Uncharacterized protein</fullName>
    </submittedName>
</protein>